<keyword evidence="3" id="KW-1185">Reference proteome</keyword>
<feature type="region of interest" description="Disordered" evidence="1">
    <location>
        <begin position="1"/>
        <end position="23"/>
    </location>
</feature>
<comment type="caution">
    <text evidence="2">The sequence shown here is derived from an EMBL/GenBank/DDBJ whole genome shotgun (WGS) entry which is preliminary data.</text>
</comment>
<gene>
    <name evidence="2" type="ORF">B0I35DRAFT_433682</name>
</gene>
<feature type="region of interest" description="Disordered" evidence="1">
    <location>
        <begin position="31"/>
        <end position="50"/>
    </location>
</feature>
<sequence>MKPGAEKRSTTTRAAMRHKCTSRWHSWIKQRRCSSRSGRGAKGWGHPSEGRVVKGTFLSLMRQSRLKDEVKEKGK</sequence>
<evidence type="ECO:0000313" key="3">
    <source>
        <dbReference type="Proteomes" id="UP000813444"/>
    </source>
</evidence>
<protein>
    <submittedName>
        <fullName evidence="2">Uncharacterized protein</fullName>
    </submittedName>
</protein>
<reference evidence="2" key="1">
    <citation type="journal article" date="2021" name="Nat. Commun.">
        <title>Genetic determinants of endophytism in the Arabidopsis root mycobiome.</title>
        <authorList>
            <person name="Mesny F."/>
            <person name="Miyauchi S."/>
            <person name="Thiergart T."/>
            <person name="Pickel B."/>
            <person name="Atanasova L."/>
            <person name="Karlsson M."/>
            <person name="Huettel B."/>
            <person name="Barry K.W."/>
            <person name="Haridas S."/>
            <person name="Chen C."/>
            <person name="Bauer D."/>
            <person name="Andreopoulos W."/>
            <person name="Pangilinan J."/>
            <person name="LaButti K."/>
            <person name="Riley R."/>
            <person name="Lipzen A."/>
            <person name="Clum A."/>
            <person name="Drula E."/>
            <person name="Henrissat B."/>
            <person name="Kohler A."/>
            <person name="Grigoriev I.V."/>
            <person name="Martin F.M."/>
            <person name="Hacquard S."/>
        </authorList>
    </citation>
    <scope>NUCLEOTIDE SEQUENCE</scope>
    <source>
        <strain evidence="2">MPI-CAGE-CH-0235</strain>
    </source>
</reference>
<organism evidence="2 3">
    <name type="scientific">Stachybotrys elegans</name>
    <dbReference type="NCBI Taxonomy" id="80388"/>
    <lineage>
        <taxon>Eukaryota</taxon>
        <taxon>Fungi</taxon>
        <taxon>Dikarya</taxon>
        <taxon>Ascomycota</taxon>
        <taxon>Pezizomycotina</taxon>
        <taxon>Sordariomycetes</taxon>
        <taxon>Hypocreomycetidae</taxon>
        <taxon>Hypocreales</taxon>
        <taxon>Stachybotryaceae</taxon>
        <taxon>Stachybotrys</taxon>
    </lineage>
</organism>
<evidence type="ECO:0000313" key="2">
    <source>
        <dbReference type="EMBL" id="KAH7316657.1"/>
    </source>
</evidence>
<proteinExistence type="predicted"/>
<dbReference type="AlphaFoldDB" id="A0A8K0SK83"/>
<dbReference type="Proteomes" id="UP000813444">
    <property type="component" value="Unassembled WGS sequence"/>
</dbReference>
<dbReference type="EMBL" id="JAGPNK010000008">
    <property type="protein sequence ID" value="KAH7316657.1"/>
    <property type="molecule type" value="Genomic_DNA"/>
</dbReference>
<accession>A0A8K0SK83</accession>
<evidence type="ECO:0000256" key="1">
    <source>
        <dbReference type="SAM" id="MobiDB-lite"/>
    </source>
</evidence>
<name>A0A8K0SK83_9HYPO</name>